<reference evidence="1" key="1">
    <citation type="submission" date="2020-10" db="EMBL/GenBank/DDBJ databases">
        <title>Whole-genome sequence of Luteibacter sp. EIF3.</title>
        <authorList>
            <person name="Friedrich I."/>
            <person name="Hertel R."/>
            <person name="Daniel R."/>
        </authorList>
    </citation>
    <scope>NUCLEOTIDE SEQUENCE</scope>
    <source>
        <strain evidence="1">EIF3</strain>
    </source>
</reference>
<dbReference type="RefSeq" id="WP_250340110.1">
    <property type="nucleotide sequence ID" value="NZ_CP063231.1"/>
</dbReference>
<gene>
    <name evidence="1" type="ORF">IM816_05695</name>
</gene>
<dbReference type="Proteomes" id="UP001056681">
    <property type="component" value="Chromosome"/>
</dbReference>
<protein>
    <submittedName>
        <fullName evidence="1">Uncharacterized protein</fullName>
    </submittedName>
</protein>
<dbReference type="EMBL" id="CP063231">
    <property type="protein sequence ID" value="URL59589.1"/>
    <property type="molecule type" value="Genomic_DNA"/>
</dbReference>
<proteinExistence type="predicted"/>
<keyword evidence="2" id="KW-1185">Reference proteome</keyword>
<name>A0ABY4T9P9_9GAMM</name>
<organism evidence="1 2">
    <name type="scientific">Luteibacter flocculans</name>
    <dbReference type="NCBI Taxonomy" id="2780091"/>
    <lineage>
        <taxon>Bacteria</taxon>
        <taxon>Pseudomonadati</taxon>
        <taxon>Pseudomonadota</taxon>
        <taxon>Gammaproteobacteria</taxon>
        <taxon>Lysobacterales</taxon>
        <taxon>Rhodanobacteraceae</taxon>
        <taxon>Luteibacter</taxon>
    </lineage>
</organism>
<sequence length="138" mass="15225">MAASPIYANVRDPERYQAIAAARASCTTEQVAAQFGITSGAVRAALRRVRKAKTYELFLERDDGTRQRLGLVVTHKGFTAACIGAYRKYGEFFRGLELPGWRIADNTGSCNTLETVRGLISREAVDWTDDHAELPDSV</sequence>
<accession>A0ABY4T9P9</accession>
<evidence type="ECO:0000313" key="1">
    <source>
        <dbReference type="EMBL" id="URL59589.1"/>
    </source>
</evidence>
<evidence type="ECO:0000313" key="2">
    <source>
        <dbReference type="Proteomes" id="UP001056681"/>
    </source>
</evidence>